<evidence type="ECO:0000313" key="7">
    <source>
        <dbReference type="Proteomes" id="UP000076420"/>
    </source>
</evidence>
<evidence type="ECO:0000256" key="4">
    <source>
        <dbReference type="ARBA" id="ARBA00023136"/>
    </source>
</evidence>
<dbReference type="AlphaFoldDB" id="A0A2C9L6E8"/>
<evidence type="ECO:0000256" key="1">
    <source>
        <dbReference type="ARBA" id="ARBA00004370"/>
    </source>
</evidence>
<organism evidence="6 7">
    <name type="scientific">Biomphalaria glabrata</name>
    <name type="common">Bloodfluke planorb</name>
    <name type="synonym">Freshwater snail</name>
    <dbReference type="NCBI Taxonomy" id="6526"/>
    <lineage>
        <taxon>Eukaryota</taxon>
        <taxon>Metazoa</taxon>
        <taxon>Spiralia</taxon>
        <taxon>Lophotrochozoa</taxon>
        <taxon>Mollusca</taxon>
        <taxon>Gastropoda</taxon>
        <taxon>Heterobranchia</taxon>
        <taxon>Euthyneura</taxon>
        <taxon>Panpulmonata</taxon>
        <taxon>Hygrophila</taxon>
        <taxon>Lymnaeoidea</taxon>
        <taxon>Planorbidae</taxon>
        <taxon>Biomphalaria</taxon>
    </lineage>
</organism>
<feature type="domain" description="Receptor ligand binding region" evidence="5">
    <location>
        <begin position="146"/>
        <end position="221"/>
    </location>
</feature>
<dbReference type="KEGG" id="bgt:106059957"/>
<keyword evidence="4" id="KW-0472">Membrane</keyword>
<gene>
    <name evidence="6" type="primary">106059957</name>
</gene>
<dbReference type="STRING" id="6526.A0A2C9L6E8"/>
<keyword evidence="2" id="KW-0812">Transmembrane</keyword>
<dbReference type="InterPro" id="IPR028082">
    <property type="entry name" value="Peripla_BP_I"/>
</dbReference>
<comment type="subcellular location">
    <subcellularLocation>
        <location evidence="1">Membrane</location>
    </subcellularLocation>
</comment>
<dbReference type="Gene3D" id="3.40.50.2300">
    <property type="match status" value="1"/>
</dbReference>
<dbReference type="Pfam" id="PF01094">
    <property type="entry name" value="ANF_receptor"/>
    <property type="match status" value="1"/>
</dbReference>
<evidence type="ECO:0000313" key="6">
    <source>
        <dbReference type="EnsemblMetazoa" id="BGLB027427-PA"/>
    </source>
</evidence>
<proteinExistence type="predicted"/>
<dbReference type="VEuPathDB" id="VectorBase:BGLAX_031540"/>
<dbReference type="SUPFAM" id="SSF53822">
    <property type="entry name" value="Periplasmic binding protein-like I"/>
    <property type="match status" value="1"/>
</dbReference>
<dbReference type="EnsemblMetazoa" id="BGLB027427-RA">
    <property type="protein sequence ID" value="BGLB027427-PA"/>
    <property type="gene ID" value="BGLB027427"/>
</dbReference>
<dbReference type="VEuPathDB" id="VectorBase:BGLB027427"/>
<name>A0A2C9L6E8_BIOGL</name>
<keyword evidence="3" id="KW-1133">Transmembrane helix</keyword>
<protein>
    <recommendedName>
        <fullName evidence="5">Receptor ligand binding region domain-containing protein</fullName>
    </recommendedName>
</protein>
<accession>A0A2C9L6E8</accession>
<evidence type="ECO:0000256" key="2">
    <source>
        <dbReference type="ARBA" id="ARBA00022692"/>
    </source>
</evidence>
<sequence>MIDHHNFWPVIIVFHIATSPFCDPRFVQGKNARRNASYTPTTALYYNEDIQIAYSMYPSPPNIHSQSTPYLNTPIPTQISDNVLGPAMSAFDAALPARINPVRAETNPFFAKHVAPRNSSILTLGYLVQKTHINKQGEHHWKTLSGALLYAVDVINEKRIIPGFNVSYVFRDTFGSTNQSLYEMSKLWRDGIVGFIGPSAVCTDEAMLAAAWNLPILSHVSLELFVSI</sequence>
<dbReference type="InterPro" id="IPR001828">
    <property type="entry name" value="ANF_lig-bd_rcpt"/>
</dbReference>
<reference evidence="6" key="1">
    <citation type="submission" date="2020-05" db="UniProtKB">
        <authorList>
            <consortium name="EnsemblMetazoa"/>
        </authorList>
    </citation>
    <scope>IDENTIFICATION</scope>
    <source>
        <strain evidence="6">BB02</strain>
    </source>
</reference>
<dbReference type="Proteomes" id="UP000076420">
    <property type="component" value="Unassembled WGS sequence"/>
</dbReference>
<dbReference type="GO" id="GO:0016020">
    <property type="term" value="C:membrane"/>
    <property type="evidence" value="ECO:0007669"/>
    <property type="project" value="UniProtKB-SubCell"/>
</dbReference>
<evidence type="ECO:0000256" key="3">
    <source>
        <dbReference type="ARBA" id="ARBA00022989"/>
    </source>
</evidence>
<evidence type="ECO:0000259" key="5">
    <source>
        <dbReference type="Pfam" id="PF01094"/>
    </source>
</evidence>